<feature type="non-terminal residue" evidence="1">
    <location>
        <position position="1"/>
    </location>
</feature>
<protein>
    <submittedName>
        <fullName evidence="1">48_t:CDS:1</fullName>
    </submittedName>
</protein>
<dbReference type="AlphaFoldDB" id="A0A9N9JL89"/>
<proteinExistence type="predicted"/>
<dbReference type="OrthoDB" id="2398383at2759"/>
<reference evidence="1" key="1">
    <citation type="submission" date="2021-06" db="EMBL/GenBank/DDBJ databases">
        <authorList>
            <person name="Kallberg Y."/>
            <person name="Tangrot J."/>
            <person name="Rosling A."/>
        </authorList>
    </citation>
    <scope>NUCLEOTIDE SEQUENCE</scope>
    <source>
        <strain evidence="1">IN212</strain>
    </source>
</reference>
<dbReference type="EMBL" id="CAJVPZ010057195">
    <property type="protein sequence ID" value="CAG8786578.1"/>
    <property type="molecule type" value="Genomic_DNA"/>
</dbReference>
<evidence type="ECO:0000313" key="1">
    <source>
        <dbReference type="EMBL" id="CAG8786578.1"/>
    </source>
</evidence>
<feature type="non-terminal residue" evidence="1">
    <location>
        <position position="126"/>
    </location>
</feature>
<evidence type="ECO:0000313" key="2">
    <source>
        <dbReference type="Proteomes" id="UP000789396"/>
    </source>
</evidence>
<gene>
    <name evidence="1" type="ORF">RFULGI_LOCUS16311</name>
</gene>
<accession>A0A9N9JL89</accession>
<dbReference type="Proteomes" id="UP000789396">
    <property type="component" value="Unassembled WGS sequence"/>
</dbReference>
<comment type="caution">
    <text evidence="1">The sequence shown here is derived from an EMBL/GenBank/DDBJ whole genome shotgun (WGS) entry which is preliminary data.</text>
</comment>
<keyword evidence="2" id="KW-1185">Reference proteome</keyword>
<name>A0A9N9JL89_9GLOM</name>
<organism evidence="1 2">
    <name type="scientific">Racocetra fulgida</name>
    <dbReference type="NCBI Taxonomy" id="60492"/>
    <lineage>
        <taxon>Eukaryota</taxon>
        <taxon>Fungi</taxon>
        <taxon>Fungi incertae sedis</taxon>
        <taxon>Mucoromycota</taxon>
        <taxon>Glomeromycotina</taxon>
        <taxon>Glomeromycetes</taxon>
        <taxon>Diversisporales</taxon>
        <taxon>Gigasporaceae</taxon>
        <taxon>Racocetra</taxon>
    </lineage>
</organism>
<sequence length="126" mass="14720">FASTVDVDYIRSFESVISRFDKQTTIGIYITSAKDGYSSGAIGRAKSSEYYLLLTNIPDLCQDIPEYLSKVLNDNSVKEKIYRIEEKVDEMIEILEHQEKFIHKIKNDRIKIENKQIKLEKNQIRI</sequence>